<dbReference type="AlphaFoldDB" id="A0A9D9EE97"/>
<reference evidence="2" key="1">
    <citation type="submission" date="2020-10" db="EMBL/GenBank/DDBJ databases">
        <authorList>
            <person name="Gilroy R."/>
        </authorList>
    </citation>
    <scope>NUCLEOTIDE SEQUENCE</scope>
    <source>
        <strain evidence="2">D5-748</strain>
    </source>
</reference>
<proteinExistence type="predicted"/>
<feature type="chain" id="PRO_5039725615" description="Lipoprotein" evidence="1">
    <location>
        <begin position="24"/>
        <end position="154"/>
    </location>
</feature>
<evidence type="ECO:0000313" key="2">
    <source>
        <dbReference type="EMBL" id="MBO8445672.1"/>
    </source>
</evidence>
<reference evidence="2" key="2">
    <citation type="journal article" date="2021" name="PeerJ">
        <title>Extensive microbial diversity within the chicken gut microbiome revealed by metagenomics and culture.</title>
        <authorList>
            <person name="Gilroy R."/>
            <person name="Ravi A."/>
            <person name="Getino M."/>
            <person name="Pursley I."/>
            <person name="Horton D.L."/>
            <person name="Alikhan N.F."/>
            <person name="Baker D."/>
            <person name="Gharbi K."/>
            <person name="Hall N."/>
            <person name="Watson M."/>
            <person name="Adriaenssens E.M."/>
            <person name="Foster-Nyarko E."/>
            <person name="Jarju S."/>
            <person name="Secka A."/>
            <person name="Antonio M."/>
            <person name="Oren A."/>
            <person name="Chaudhuri R.R."/>
            <person name="La Ragione R."/>
            <person name="Hildebrand F."/>
            <person name="Pallen M.J."/>
        </authorList>
    </citation>
    <scope>NUCLEOTIDE SEQUENCE</scope>
    <source>
        <strain evidence="2">D5-748</strain>
    </source>
</reference>
<name>A0A9D9EE97_9BACT</name>
<evidence type="ECO:0000256" key="1">
    <source>
        <dbReference type="SAM" id="SignalP"/>
    </source>
</evidence>
<accession>A0A9D9EE97</accession>
<sequence>MKKILLLSAVVLMAASCSVVNKAQVESTSVYTPAVETTTMATLDVSPNKISYRYVPDRKSAKSLSPAQLLQNAIYAALQENGNADELVEVNYSIAVKRVFFGKRIRSISLSGYPARYVDFREPTGDDLKNVETLSRSKLLRTSDPKTLELHLDK</sequence>
<evidence type="ECO:0000313" key="3">
    <source>
        <dbReference type="Proteomes" id="UP000823619"/>
    </source>
</evidence>
<gene>
    <name evidence="2" type="ORF">IAC23_08290</name>
</gene>
<dbReference type="Proteomes" id="UP000823619">
    <property type="component" value="Unassembled WGS sequence"/>
</dbReference>
<organism evidence="2 3">
    <name type="scientific">Candidatus Cryptobacteroides merdavium</name>
    <dbReference type="NCBI Taxonomy" id="2840769"/>
    <lineage>
        <taxon>Bacteria</taxon>
        <taxon>Pseudomonadati</taxon>
        <taxon>Bacteroidota</taxon>
        <taxon>Bacteroidia</taxon>
        <taxon>Bacteroidales</taxon>
        <taxon>Candidatus Cryptobacteroides</taxon>
    </lineage>
</organism>
<dbReference type="PROSITE" id="PS51257">
    <property type="entry name" value="PROKAR_LIPOPROTEIN"/>
    <property type="match status" value="1"/>
</dbReference>
<dbReference type="EMBL" id="JADIMO010000102">
    <property type="protein sequence ID" value="MBO8445672.1"/>
    <property type="molecule type" value="Genomic_DNA"/>
</dbReference>
<protein>
    <recommendedName>
        <fullName evidence="4">Lipoprotein</fullName>
    </recommendedName>
</protein>
<keyword evidence="1" id="KW-0732">Signal</keyword>
<feature type="signal peptide" evidence="1">
    <location>
        <begin position="1"/>
        <end position="23"/>
    </location>
</feature>
<evidence type="ECO:0008006" key="4">
    <source>
        <dbReference type="Google" id="ProtNLM"/>
    </source>
</evidence>
<comment type="caution">
    <text evidence="2">The sequence shown here is derived from an EMBL/GenBank/DDBJ whole genome shotgun (WGS) entry which is preliminary data.</text>
</comment>